<keyword evidence="6" id="KW-1185">Reference proteome</keyword>
<evidence type="ECO:0000256" key="4">
    <source>
        <dbReference type="SAM" id="SignalP"/>
    </source>
</evidence>
<sequence>MFKAVLLICVQALFVQSIAGHCIGAYGIGPLGAAPPCSTASHRLNAPLSTCGYGVDAIAASSGGGLEVSSGSAFSPNGLSVLSENAIEGNLAVTGALPFLGAVALEGVLPTAGAGAVNYGCGNGEVAILAEDTAPAAITGSLGNSAFGYGFGTRAAADSIGYGRIGHSFNSMTGPFQAECGCGSFI</sequence>
<proteinExistence type="inferred from homology"/>
<evidence type="ECO:0000313" key="6">
    <source>
        <dbReference type="Proteomes" id="UP001153954"/>
    </source>
</evidence>
<evidence type="ECO:0000256" key="3">
    <source>
        <dbReference type="RuleBase" id="RU004378"/>
    </source>
</evidence>
<protein>
    <submittedName>
        <fullName evidence="5">Uncharacterized protein</fullName>
    </submittedName>
</protein>
<feature type="signal peptide" evidence="4">
    <location>
        <begin position="1"/>
        <end position="20"/>
    </location>
</feature>
<dbReference type="Pfam" id="PF01723">
    <property type="entry name" value="Chorion_1"/>
    <property type="match status" value="1"/>
</dbReference>
<comment type="similarity">
    <text evidence="1 3">Belongs to the chorion protein family.</text>
</comment>
<feature type="chain" id="PRO_5043572130" evidence="4">
    <location>
        <begin position="21"/>
        <end position="186"/>
    </location>
</feature>
<evidence type="ECO:0000313" key="5">
    <source>
        <dbReference type="EMBL" id="CAH2084053.1"/>
    </source>
</evidence>
<dbReference type="InterPro" id="IPR002635">
    <property type="entry name" value="Chorion"/>
</dbReference>
<keyword evidence="4" id="KW-0732">Signal</keyword>
<organism evidence="5 6">
    <name type="scientific">Euphydryas editha</name>
    <name type="common">Edith's checkerspot</name>
    <dbReference type="NCBI Taxonomy" id="104508"/>
    <lineage>
        <taxon>Eukaryota</taxon>
        <taxon>Metazoa</taxon>
        <taxon>Ecdysozoa</taxon>
        <taxon>Arthropoda</taxon>
        <taxon>Hexapoda</taxon>
        <taxon>Insecta</taxon>
        <taxon>Pterygota</taxon>
        <taxon>Neoptera</taxon>
        <taxon>Endopterygota</taxon>
        <taxon>Lepidoptera</taxon>
        <taxon>Glossata</taxon>
        <taxon>Ditrysia</taxon>
        <taxon>Papilionoidea</taxon>
        <taxon>Nymphalidae</taxon>
        <taxon>Nymphalinae</taxon>
        <taxon>Euphydryas</taxon>
    </lineage>
</organism>
<name>A0AAU9TBV1_EUPED</name>
<comment type="caution">
    <text evidence="5">The sequence shown here is derived from an EMBL/GenBank/DDBJ whole genome shotgun (WGS) entry which is preliminary data.</text>
</comment>
<reference evidence="5" key="1">
    <citation type="submission" date="2022-03" db="EMBL/GenBank/DDBJ databases">
        <authorList>
            <person name="Tunstrom K."/>
        </authorList>
    </citation>
    <scope>NUCLEOTIDE SEQUENCE</scope>
</reference>
<accession>A0AAU9TBV1</accession>
<evidence type="ECO:0000256" key="2">
    <source>
        <dbReference type="ARBA" id="ARBA00022737"/>
    </source>
</evidence>
<dbReference type="Proteomes" id="UP001153954">
    <property type="component" value="Unassembled WGS sequence"/>
</dbReference>
<gene>
    <name evidence="5" type="ORF">EEDITHA_LOCUS665</name>
</gene>
<dbReference type="GO" id="GO:0007304">
    <property type="term" value="P:chorion-containing eggshell formation"/>
    <property type="evidence" value="ECO:0007669"/>
    <property type="project" value="InterPro"/>
</dbReference>
<dbReference type="EMBL" id="CAKOGL010000002">
    <property type="protein sequence ID" value="CAH2084053.1"/>
    <property type="molecule type" value="Genomic_DNA"/>
</dbReference>
<evidence type="ECO:0000256" key="1">
    <source>
        <dbReference type="ARBA" id="ARBA00005906"/>
    </source>
</evidence>
<keyword evidence="2" id="KW-0677">Repeat</keyword>
<dbReference type="GO" id="GO:0042600">
    <property type="term" value="C:egg chorion"/>
    <property type="evidence" value="ECO:0007669"/>
    <property type="project" value="InterPro"/>
</dbReference>
<dbReference type="GO" id="GO:0005213">
    <property type="term" value="F:structural constituent of egg chorion"/>
    <property type="evidence" value="ECO:0007669"/>
    <property type="project" value="InterPro"/>
</dbReference>
<dbReference type="AlphaFoldDB" id="A0AAU9TBV1"/>